<dbReference type="InterPro" id="IPR051333">
    <property type="entry name" value="CLIP_Serine_Protease"/>
</dbReference>
<dbReference type="PROSITE" id="PS50240">
    <property type="entry name" value="TRYPSIN_DOM"/>
    <property type="match status" value="1"/>
</dbReference>
<dbReference type="Gene3D" id="2.60.40.2030">
    <property type="match status" value="1"/>
</dbReference>
<evidence type="ECO:0000256" key="1">
    <source>
        <dbReference type="ARBA" id="ARBA00022729"/>
    </source>
</evidence>
<evidence type="ECO:0000256" key="3">
    <source>
        <dbReference type="ARBA" id="ARBA00022837"/>
    </source>
</evidence>
<dbReference type="RefSeq" id="WP_193951525.1">
    <property type="nucleotide sequence ID" value="NZ_JADEYS010000001.1"/>
</dbReference>
<dbReference type="InterPro" id="IPR001314">
    <property type="entry name" value="Peptidase_S1A"/>
</dbReference>
<keyword evidence="5" id="KW-0378">Hydrolase</keyword>
<keyword evidence="2" id="KW-0677">Repeat</keyword>
<dbReference type="GO" id="GO:0006508">
    <property type="term" value="P:proteolysis"/>
    <property type="evidence" value="ECO:0007669"/>
    <property type="project" value="UniProtKB-KW"/>
</dbReference>
<dbReference type="Pfam" id="PF03160">
    <property type="entry name" value="Calx-beta"/>
    <property type="match status" value="1"/>
</dbReference>
<dbReference type="EMBL" id="JADEYS010000001">
    <property type="protein sequence ID" value="MBE9395977.1"/>
    <property type="molecule type" value="Genomic_DNA"/>
</dbReference>
<dbReference type="InterPro" id="IPR003644">
    <property type="entry name" value="Calx_beta"/>
</dbReference>
<accession>A0A8J7F9R7</accession>
<dbReference type="GO" id="GO:0007154">
    <property type="term" value="P:cell communication"/>
    <property type="evidence" value="ECO:0007669"/>
    <property type="project" value="InterPro"/>
</dbReference>
<dbReference type="InterPro" id="IPR009003">
    <property type="entry name" value="Peptidase_S1_PA"/>
</dbReference>
<gene>
    <name evidence="5" type="ORF">IOQ59_01745</name>
</gene>
<dbReference type="Proteomes" id="UP000640333">
    <property type="component" value="Unassembled WGS sequence"/>
</dbReference>
<sequence>MDQSILNAVVAIEYVSGSSIIRGSGVLLPGGTHILTAAHLFNQNPAAQSLSISSGNVSLPSAKKINIHHGWDKNSSDFNHDIAVIELASPVVSVDGVQLWTQSNVIGEEITFAGFGGDSGFHTGTNTIDADGSQLNATFNRNVVSGTQLVYDHDNGTESQNTLGGLINMGSARVTTSEGQARAGDSGGPLLLDGKVVGISSYAYRDDRYDVNSSVDFSAGEVGFATAVHPYIPWIESITQGNPVYSEPTNSGEVLTSINEPFTGEVTNYFLLELAAASSADISFHYRTQNGTAIAGEDYQFAEGDKVLKAGETSLTIPIQILGDVIKEENETFSVVVNNFVSEGNDMNIELIATHTILDNDILS</sequence>
<evidence type="ECO:0000313" key="6">
    <source>
        <dbReference type="Proteomes" id="UP000640333"/>
    </source>
</evidence>
<keyword evidence="6" id="KW-1185">Reference proteome</keyword>
<evidence type="ECO:0000256" key="2">
    <source>
        <dbReference type="ARBA" id="ARBA00022737"/>
    </source>
</evidence>
<organism evidence="5 6">
    <name type="scientific">Pontibacterium sinense</name>
    <dbReference type="NCBI Taxonomy" id="2781979"/>
    <lineage>
        <taxon>Bacteria</taxon>
        <taxon>Pseudomonadati</taxon>
        <taxon>Pseudomonadota</taxon>
        <taxon>Gammaproteobacteria</taxon>
        <taxon>Oceanospirillales</taxon>
        <taxon>Oceanospirillaceae</taxon>
        <taxon>Pontibacterium</taxon>
    </lineage>
</organism>
<dbReference type="Pfam" id="PF00089">
    <property type="entry name" value="Trypsin"/>
    <property type="match status" value="1"/>
</dbReference>
<name>A0A8J7F9R7_9GAMM</name>
<reference evidence="5" key="1">
    <citation type="submission" date="2020-10" db="EMBL/GenBank/DDBJ databases">
        <title>Bacterium isolated from coastal waters sediment.</title>
        <authorList>
            <person name="Chen R.-J."/>
            <person name="Lu D.-C."/>
            <person name="Zhu K.-L."/>
            <person name="Du Z.-J."/>
        </authorList>
    </citation>
    <scope>NUCLEOTIDE SEQUENCE</scope>
    <source>
        <strain evidence="5">N1Y112</strain>
    </source>
</reference>
<dbReference type="InterPro" id="IPR038081">
    <property type="entry name" value="CalX-like_sf"/>
</dbReference>
<keyword evidence="5" id="KW-0645">Protease</keyword>
<keyword evidence="3" id="KW-0106">Calcium</keyword>
<dbReference type="AlphaFoldDB" id="A0A8J7F9R7"/>
<dbReference type="Gene3D" id="2.40.10.10">
    <property type="entry name" value="Trypsin-like serine proteases"/>
    <property type="match status" value="1"/>
</dbReference>
<dbReference type="SUPFAM" id="SSF50494">
    <property type="entry name" value="Trypsin-like serine proteases"/>
    <property type="match status" value="1"/>
</dbReference>
<evidence type="ECO:0000313" key="5">
    <source>
        <dbReference type="EMBL" id="MBE9395977.1"/>
    </source>
</evidence>
<dbReference type="SMART" id="SM00020">
    <property type="entry name" value="Tryp_SPc"/>
    <property type="match status" value="1"/>
</dbReference>
<dbReference type="SUPFAM" id="SSF141072">
    <property type="entry name" value="CalX-like"/>
    <property type="match status" value="1"/>
</dbReference>
<dbReference type="GO" id="GO:0016020">
    <property type="term" value="C:membrane"/>
    <property type="evidence" value="ECO:0007669"/>
    <property type="project" value="InterPro"/>
</dbReference>
<dbReference type="GO" id="GO:0004252">
    <property type="term" value="F:serine-type endopeptidase activity"/>
    <property type="evidence" value="ECO:0007669"/>
    <property type="project" value="InterPro"/>
</dbReference>
<dbReference type="PANTHER" id="PTHR24260:SF136">
    <property type="entry name" value="GH08193P-RELATED"/>
    <property type="match status" value="1"/>
</dbReference>
<evidence type="ECO:0000259" key="4">
    <source>
        <dbReference type="PROSITE" id="PS50240"/>
    </source>
</evidence>
<protein>
    <submittedName>
        <fullName evidence="5">Trypsin-like serine protease</fullName>
    </submittedName>
</protein>
<feature type="domain" description="Peptidase S1" evidence="4">
    <location>
        <begin position="24"/>
        <end position="240"/>
    </location>
</feature>
<keyword evidence="1" id="KW-0732">Signal</keyword>
<dbReference type="PANTHER" id="PTHR24260">
    <property type="match status" value="1"/>
</dbReference>
<comment type="caution">
    <text evidence="5">The sequence shown here is derived from an EMBL/GenBank/DDBJ whole genome shotgun (WGS) entry which is preliminary data.</text>
</comment>
<dbReference type="InterPro" id="IPR043504">
    <property type="entry name" value="Peptidase_S1_PA_chymotrypsin"/>
</dbReference>
<dbReference type="InterPro" id="IPR001254">
    <property type="entry name" value="Trypsin_dom"/>
</dbReference>
<proteinExistence type="predicted"/>
<dbReference type="PRINTS" id="PR00722">
    <property type="entry name" value="CHYMOTRYPSIN"/>
</dbReference>